<evidence type="ECO:0000313" key="2">
    <source>
        <dbReference type="Proteomes" id="UP001075354"/>
    </source>
</evidence>
<evidence type="ECO:0000313" key="1">
    <source>
        <dbReference type="EMBL" id="KAJ1521578.1"/>
    </source>
</evidence>
<gene>
    <name evidence="1" type="ORF">ONE63_003231</name>
</gene>
<accession>A0AAV7X6P1</accession>
<proteinExistence type="predicted"/>
<comment type="caution">
    <text evidence="1">The sequence shown here is derived from an EMBL/GenBank/DDBJ whole genome shotgun (WGS) entry which is preliminary data.</text>
</comment>
<reference evidence="1" key="1">
    <citation type="submission" date="2022-12" db="EMBL/GenBank/DDBJ databases">
        <title>Chromosome-level genome assembly of the bean flower thrips Megalurothrips usitatus.</title>
        <authorList>
            <person name="Ma L."/>
            <person name="Liu Q."/>
            <person name="Li H."/>
            <person name="Cai W."/>
        </authorList>
    </citation>
    <scope>NUCLEOTIDE SEQUENCE</scope>
    <source>
        <strain evidence="1">Cailab_2022a</strain>
    </source>
</reference>
<evidence type="ECO:0008006" key="3">
    <source>
        <dbReference type="Google" id="ProtNLM"/>
    </source>
</evidence>
<dbReference type="EMBL" id="JAPTSV010000013">
    <property type="protein sequence ID" value="KAJ1521578.1"/>
    <property type="molecule type" value="Genomic_DNA"/>
</dbReference>
<keyword evidence="2" id="KW-1185">Reference proteome</keyword>
<protein>
    <recommendedName>
        <fullName evidence="3">Secreted protein</fullName>
    </recommendedName>
</protein>
<organism evidence="1 2">
    <name type="scientific">Megalurothrips usitatus</name>
    <name type="common">bean blossom thrips</name>
    <dbReference type="NCBI Taxonomy" id="439358"/>
    <lineage>
        <taxon>Eukaryota</taxon>
        <taxon>Metazoa</taxon>
        <taxon>Ecdysozoa</taxon>
        <taxon>Arthropoda</taxon>
        <taxon>Hexapoda</taxon>
        <taxon>Insecta</taxon>
        <taxon>Pterygota</taxon>
        <taxon>Neoptera</taxon>
        <taxon>Paraneoptera</taxon>
        <taxon>Thysanoptera</taxon>
        <taxon>Terebrantia</taxon>
        <taxon>Thripoidea</taxon>
        <taxon>Thripidae</taxon>
        <taxon>Megalurothrips</taxon>
    </lineage>
</organism>
<dbReference type="AlphaFoldDB" id="A0AAV7X6P1"/>
<name>A0AAV7X6P1_9NEOP</name>
<dbReference type="Proteomes" id="UP001075354">
    <property type="component" value="Chromosome 13"/>
</dbReference>
<sequence length="95" mass="10533">MRAALLVDVVTVGWYRCCVVCLVQVKCSYRNGSSGRILAISLQLGKYDSQVFVDGKPLRKNVKAWRFCVCKENGLQCSTRLEHGKAGLRGRVVLG</sequence>